<keyword evidence="6" id="KW-0812">Transmembrane</keyword>
<accession>A0ABM4G6Y2</accession>
<dbReference type="PANTHER" id="PTHR44337">
    <property type="entry name" value="CARCINOEMBRYONIC ANTIGEN-RELATED CELL ADHESION MOLECULE 8"/>
    <property type="match status" value="1"/>
</dbReference>
<gene>
    <name evidence="10" type="primary">LOC136995810</name>
</gene>
<dbReference type="GeneID" id="136995810"/>
<dbReference type="InterPro" id="IPR052598">
    <property type="entry name" value="IgSF_CEA-related"/>
</dbReference>
<keyword evidence="6" id="KW-0472">Membrane</keyword>
<evidence type="ECO:0000256" key="5">
    <source>
        <dbReference type="SAM" id="MobiDB-lite"/>
    </source>
</evidence>
<keyword evidence="3" id="KW-0325">Glycoprotein</keyword>
<keyword evidence="9" id="KW-1185">Reference proteome</keyword>
<dbReference type="PROSITE" id="PS50835">
    <property type="entry name" value="IG_LIKE"/>
    <property type="match status" value="2"/>
</dbReference>
<keyword evidence="2" id="KW-1015">Disulfide bond</keyword>
<keyword evidence="4" id="KW-0393">Immunoglobulin domain</keyword>
<feature type="signal peptide" evidence="7">
    <location>
        <begin position="1"/>
        <end position="26"/>
    </location>
</feature>
<sequence length="428" mass="43627">MGAAAPWSAALLAAAVLGCCLRPAPGQRTTFALHRQPDPAAAGDTVDFNLQPPPGNFVLCVWYRALDTVQSSEIFSYLPSPDGSGNATQIDGPAATGRESGGPGCSLRIRDLRATDAGPYTVQLRSPSSITATTNLTVYELLPQPSVTPRNVTVTENGSFALSCERPAGTETLLWLRDGAPLVAGGRLALSEGNRTLTAAAAARADTGAYACEAQNPVSSNRSEAAAVTVTYGPDAATVSPPSPVRAPLGSHVELACTADAVPPPRYAWTFGNTTLGRESRLAFIFGAAAQAGEYRCVATNPVLHRAAAATALLLQPPQPGVSAGTVAGAVVGTLLALGLLGAAGYLLWRRARGRSGGGPRGASARPAPSPAAPAAPTREHPSTNGCPGTEEEIKYSTLAFGAGAAPGAAARAPPRDGTTIYCEVKRT</sequence>
<dbReference type="SMART" id="SM00409">
    <property type="entry name" value="IG"/>
    <property type="match status" value="3"/>
</dbReference>
<feature type="region of interest" description="Disordered" evidence="5">
    <location>
        <begin position="80"/>
        <end position="103"/>
    </location>
</feature>
<keyword evidence="6" id="KW-1133">Transmembrane helix</keyword>
<name>A0ABM4G6Y2_9AVES</name>
<reference evidence="10" key="1">
    <citation type="submission" date="2025-08" db="UniProtKB">
        <authorList>
            <consortium name="RefSeq"/>
        </authorList>
    </citation>
    <scope>IDENTIFICATION</scope>
    <source>
        <tissue evidence="10">Blood</tissue>
    </source>
</reference>
<dbReference type="InterPro" id="IPR007110">
    <property type="entry name" value="Ig-like_dom"/>
</dbReference>
<feature type="domain" description="Ig-like" evidence="8">
    <location>
        <begin position="234"/>
        <end position="316"/>
    </location>
</feature>
<keyword evidence="1 7" id="KW-0732">Signal</keyword>
<dbReference type="Pfam" id="PF13927">
    <property type="entry name" value="Ig_3"/>
    <property type="match status" value="2"/>
</dbReference>
<proteinExistence type="predicted"/>
<dbReference type="InterPro" id="IPR013783">
    <property type="entry name" value="Ig-like_fold"/>
</dbReference>
<evidence type="ECO:0000313" key="10">
    <source>
        <dbReference type="RefSeq" id="XP_067172951.1"/>
    </source>
</evidence>
<evidence type="ECO:0000256" key="2">
    <source>
        <dbReference type="ARBA" id="ARBA00023157"/>
    </source>
</evidence>
<feature type="chain" id="PRO_5045469803" evidence="7">
    <location>
        <begin position="27"/>
        <end position="428"/>
    </location>
</feature>
<dbReference type="Gene3D" id="2.60.40.10">
    <property type="entry name" value="Immunoglobulins"/>
    <property type="match status" value="3"/>
</dbReference>
<dbReference type="SUPFAM" id="SSF48726">
    <property type="entry name" value="Immunoglobulin"/>
    <property type="match status" value="3"/>
</dbReference>
<protein>
    <submittedName>
        <fullName evidence="10">Carcinoembryonic antigen-related cell adhesion molecule 6-like isoform X1</fullName>
    </submittedName>
</protein>
<evidence type="ECO:0000256" key="6">
    <source>
        <dbReference type="SAM" id="Phobius"/>
    </source>
</evidence>
<dbReference type="Proteomes" id="UP001652627">
    <property type="component" value="Unplaced"/>
</dbReference>
<feature type="transmembrane region" description="Helical" evidence="6">
    <location>
        <begin position="327"/>
        <end position="349"/>
    </location>
</feature>
<feature type="region of interest" description="Disordered" evidence="5">
    <location>
        <begin position="357"/>
        <end position="391"/>
    </location>
</feature>
<feature type="domain" description="Ig-like" evidence="8">
    <location>
        <begin position="143"/>
        <end position="229"/>
    </location>
</feature>
<dbReference type="InterPro" id="IPR036179">
    <property type="entry name" value="Ig-like_dom_sf"/>
</dbReference>
<evidence type="ECO:0000313" key="9">
    <source>
        <dbReference type="Proteomes" id="UP001652627"/>
    </source>
</evidence>
<dbReference type="InterPro" id="IPR003598">
    <property type="entry name" value="Ig_sub2"/>
</dbReference>
<evidence type="ECO:0000256" key="4">
    <source>
        <dbReference type="ARBA" id="ARBA00023319"/>
    </source>
</evidence>
<organism evidence="9 10">
    <name type="scientific">Apteryx mantelli</name>
    <name type="common">North Island brown kiwi</name>
    <dbReference type="NCBI Taxonomy" id="2696672"/>
    <lineage>
        <taxon>Eukaryota</taxon>
        <taxon>Metazoa</taxon>
        <taxon>Chordata</taxon>
        <taxon>Craniata</taxon>
        <taxon>Vertebrata</taxon>
        <taxon>Euteleostomi</taxon>
        <taxon>Archelosauria</taxon>
        <taxon>Archosauria</taxon>
        <taxon>Dinosauria</taxon>
        <taxon>Saurischia</taxon>
        <taxon>Theropoda</taxon>
        <taxon>Coelurosauria</taxon>
        <taxon>Aves</taxon>
        <taxon>Palaeognathae</taxon>
        <taxon>Apterygiformes</taxon>
        <taxon>Apterygidae</taxon>
        <taxon>Apteryx</taxon>
    </lineage>
</organism>
<dbReference type="PANTHER" id="PTHR44337:SF20">
    <property type="entry name" value="CARCINOEMBRYONIC ANTIGEN-RELATED CELL ADHESION MOLECULE 5-RELATED"/>
    <property type="match status" value="1"/>
</dbReference>
<dbReference type="SMART" id="SM00408">
    <property type="entry name" value="IGc2"/>
    <property type="match status" value="2"/>
</dbReference>
<evidence type="ECO:0000256" key="3">
    <source>
        <dbReference type="ARBA" id="ARBA00023180"/>
    </source>
</evidence>
<dbReference type="InterPro" id="IPR003599">
    <property type="entry name" value="Ig_sub"/>
</dbReference>
<evidence type="ECO:0000256" key="1">
    <source>
        <dbReference type="ARBA" id="ARBA00022729"/>
    </source>
</evidence>
<dbReference type="RefSeq" id="XP_067172951.1">
    <property type="nucleotide sequence ID" value="XM_067316850.1"/>
</dbReference>
<evidence type="ECO:0000256" key="7">
    <source>
        <dbReference type="SAM" id="SignalP"/>
    </source>
</evidence>
<evidence type="ECO:0000259" key="8">
    <source>
        <dbReference type="PROSITE" id="PS50835"/>
    </source>
</evidence>